<keyword evidence="2" id="KW-1185">Reference proteome</keyword>
<reference evidence="2" key="1">
    <citation type="journal article" date="2017" name="Front. Plant Sci.">
        <title>Climate Clever Clovers: New Paradigm to Reduce the Environmental Footprint of Ruminants by Breeding Low Methanogenic Forages Utilizing Haplotype Variation.</title>
        <authorList>
            <person name="Kaur P."/>
            <person name="Appels R."/>
            <person name="Bayer P.E."/>
            <person name="Keeble-Gagnere G."/>
            <person name="Wang J."/>
            <person name="Hirakawa H."/>
            <person name="Shirasawa K."/>
            <person name="Vercoe P."/>
            <person name="Stefanova K."/>
            <person name="Durmic Z."/>
            <person name="Nichols P."/>
            <person name="Revell C."/>
            <person name="Isobe S.N."/>
            <person name="Edwards D."/>
            <person name="Erskine W."/>
        </authorList>
    </citation>
    <scope>NUCLEOTIDE SEQUENCE [LARGE SCALE GENOMIC DNA]</scope>
    <source>
        <strain evidence="2">cv. Daliak</strain>
    </source>
</reference>
<dbReference type="Proteomes" id="UP000242715">
    <property type="component" value="Unassembled WGS sequence"/>
</dbReference>
<name>A0A2Z6MZ03_TRISU</name>
<dbReference type="AlphaFoldDB" id="A0A2Z6MZ03"/>
<evidence type="ECO:0000313" key="2">
    <source>
        <dbReference type="Proteomes" id="UP000242715"/>
    </source>
</evidence>
<dbReference type="OrthoDB" id="1401130at2759"/>
<dbReference type="Pfam" id="PF03087">
    <property type="entry name" value="BPS1"/>
    <property type="match status" value="1"/>
</dbReference>
<proteinExistence type="predicted"/>
<dbReference type="GO" id="GO:0048367">
    <property type="term" value="P:shoot system development"/>
    <property type="evidence" value="ECO:0007669"/>
    <property type="project" value="InterPro"/>
</dbReference>
<gene>
    <name evidence="1" type="ORF">TSUD_309610</name>
</gene>
<dbReference type="GO" id="GO:0048364">
    <property type="term" value="P:root development"/>
    <property type="evidence" value="ECO:0007669"/>
    <property type="project" value="InterPro"/>
</dbReference>
<organism evidence="1 2">
    <name type="scientific">Trifolium subterraneum</name>
    <name type="common">Subterranean clover</name>
    <dbReference type="NCBI Taxonomy" id="3900"/>
    <lineage>
        <taxon>Eukaryota</taxon>
        <taxon>Viridiplantae</taxon>
        <taxon>Streptophyta</taxon>
        <taxon>Embryophyta</taxon>
        <taxon>Tracheophyta</taxon>
        <taxon>Spermatophyta</taxon>
        <taxon>Magnoliopsida</taxon>
        <taxon>eudicotyledons</taxon>
        <taxon>Gunneridae</taxon>
        <taxon>Pentapetalae</taxon>
        <taxon>rosids</taxon>
        <taxon>fabids</taxon>
        <taxon>Fabales</taxon>
        <taxon>Fabaceae</taxon>
        <taxon>Papilionoideae</taxon>
        <taxon>50 kb inversion clade</taxon>
        <taxon>NPAAA clade</taxon>
        <taxon>Hologalegina</taxon>
        <taxon>IRL clade</taxon>
        <taxon>Trifolieae</taxon>
        <taxon>Trifolium</taxon>
    </lineage>
</organism>
<accession>A0A2Z6MZ03</accession>
<sequence>MVDQTVCPLDHIHSFLNLPLTQDVLVHEHQENWVNNLFDGSLRLLDMCSVAKDALIHTKECTRELQSIISRRGGGLELTAEAKKFLTSSKVVKKAISKALTNLKGNTKNCNIIATNNDHQTMTLINLLQDVEVATLSTFETILQFISGTTPLKSNTWLSISKLIQPKRVSCSLVAEESEFAQVDVALQSFVFSKTSKLEVNDLQTILEKMESCIQDFEEGLEFLFRRLIKIRVSILNILNH</sequence>
<dbReference type="EMBL" id="DF973241">
    <property type="protein sequence ID" value="GAU22057.1"/>
    <property type="molecule type" value="Genomic_DNA"/>
</dbReference>
<dbReference type="PANTHER" id="PTHR33070">
    <property type="entry name" value="OS06G0725500 PROTEIN"/>
    <property type="match status" value="1"/>
</dbReference>
<dbReference type="PANTHER" id="PTHR33070:SF129">
    <property type="entry name" value="DUF241 DOMAIN PROTEIN"/>
    <property type="match status" value="1"/>
</dbReference>
<dbReference type="InterPro" id="IPR004320">
    <property type="entry name" value="BPS1_pln"/>
</dbReference>
<evidence type="ECO:0000313" key="1">
    <source>
        <dbReference type="EMBL" id="GAU22057.1"/>
    </source>
</evidence>
<protein>
    <submittedName>
        <fullName evidence="1">Uncharacterized protein</fullName>
    </submittedName>
</protein>